<dbReference type="Pfam" id="PF14843">
    <property type="entry name" value="GF_recep_IV"/>
    <property type="match status" value="1"/>
</dbReference>
<dbReference type="InterPro" id="IPR001245">
    <property type="entry name" value="Ser-Thr/Tyr_kinase_cat_dom"/>
</dbReference>
<keyword evidence="12 17" id="KW-0829">Tyrosine-protein kinase</keyword>
<dbReference type="FunFam" id="3.80.20.20:FF:000004">
    <property type="entry name" value="Receptor protein-tyrosine kinase"/>
    <property type="match status" value="1"/>
</dbReference>
<keyword evidence="14 17" id="KW-0675">Receptor</keyword>
<accession>A0A8U7NSB4</accession>
<dbReference type="CDD" id="cd00064">
    <property type="entry name" value="FU"/>
    <property type="match status" value="4"/>
</dbReference>
<reference evidence="20" key="1">
    <citation type="submission" date="2019-10" db="EMBL/GenBank/DDBJ databases">
        <title>Corvus moneduloides (New Caledonian crow) genome, bCorMon1, primary haplotype.</title>
        <authorList>
            <person name="Rutz C."/>
            <person name="Fungtammasan C."/>
            <person name="Mountcastle J."/>
            <person name="Formenti G."/>
            <person name="Chow W."/>
            <person name="Howe K."/>
            <person name="Steele M.P."/>
            <person name="Fernandes J."/>
            <person name="Gilbert M.T.P."/>
            <person name="Fedrigo O."/>
            <person name="Jarvis E.D."/>
            <person name="Gemmell N."/>
        </authorList>
    </citation>
    <scope>NUCLEOTIDE SEQUENCE [LARGE SCALE GENOMIC DNA]</scope>
</reference>
<dbReference type="AlphaFoldDB" id="A0A8U7NSB4"/>
<dbReference type="InterPro" id="IPR009030">
    <property type="entry name" value="Growth_fac_rcpt_cys_sf"/>
</dbReference>
<dbReference type="InterPro" id="IPR032778">
    <property type="entry name" value="GF_recep_IV"/>
</dbReference>
<feature type="region of interest" description="Disordered" evidence="18">
    <location>
        <begin position="933"/>
        <end position="1104"/>
    </location>
</feature>
<keyword evidence="4 17" id="KW-0808">Transferase</keyword>
<gene>
    <name evidence="19" type="primary">ERBB3</name>
</gene>
<dbReference type="Pfam" id="PF00757">
    <property type="entry name" value="Furin-like"/>
    <property type="match status" value="1"/>
</dbReference>
<evidence type="ECO:0000256" key="2">
    <source>
        <dbReference type="ARBA" id="ARBA00011902"/>
    </source>
</evidence>
<dbReference type="PANTHER" id="PTHR24416">
    <property type="entry name" value="TYROSINE-PROTEIN KINASE RECEPTOR"/>
    <property type="match status" value="1"/>
</dbReference>
<dbReference type="Pfam" id="PF07714">
    <property type="entry name" value="PK_Tyr_Ser-Thr"/>
    <property type="match status" value="1"/>
</dbReference>
<evidence type="ECO:0000256" key="10">
    <source>
        <dbReference type="ARBA" id="ARBA00022989"/>
    </source>
</evidence>
<evidence type="ECO:0000256" key="1">
    <source>
        <dbReference type="ARBA" id="ARBA00004479"/>
    </source>
</evidence>
<comment type="similarity">
    <text evidence="17">Belongs to the protein kinase superfamily. Tyr protein kinase family. EGF receptor subfamily.</text>
</comment>
<reference evidence="19" key="3">
    <citation type="submission" date="2025-09" db="UniProtKB">
        <authorList>
            <consortium name="Ensembl"/>
        </authorList>
    </citation>
    <scope>IDENTIFICATION</scope>
</reference>
<dbReference type="FunFam" id="1.10.510.10:FF:000233">
    <property type="entry name" value="receptor tyrosine-protein kinase erbB-3"/>
    <property type="match status" value="1"/>
</dbReference>
<dbReference type="Pfam" id="PF01030">
    <property type="entry name" value="Recep_L_domain"/>
    <property type="match status" value="2"/>
</dbReference>
<keyword evidence="15" id="KW-0325">Glycoprotein</keyword>
<dbReference type="InterPro" id="IPR000494">
    <property type="entry name" value="Rcpt_L-dom"/>
</dbReference>
<evidence type="ECO:0000256" key="12">
    <source>
        <dbReference type="ARBA" id="ARBA00023137"/>
    </source>
</evidence>
<evidence type="ECO:0000256" key="14">
    <source>
        <dbReference type="ARBA" id="ARBA00023170"/>
    </source>
</evidence>
<dbReference type="Gene3D" id="6.10.250.2930">
    <property type="match status" value="1"/>
</dbReference>
<evidence type="ECO:0000256" key="15">
    <source>
        <dbReference type="ARBA" id="ARBA00023180"/>
    </source>
</evidence>
<dbReference type="FunFam" id="3.80.20.20:FF:000003">
    <property type="entry name" value="Receptor protein-tyrosine kinase"/>
    <property type="match status" value="1"/>
</dbReference>
<evidence type="ECO:0000256" key="18">
    <source>
        <dbReference type="SAM" id="MobiDB-lite"/>
    </source>
</evidence>
<evidence type="ECO:0000256" key="9">
    <source>
        <dbReference type="ARBA" id="ARBA00022840"/>
    </source>
</evidence>
<dbReference type="FunFam" id="2.10.220.10:FF:000001">
    <property type="entry name" value="Receptor protein-tyrosine kinase"/>
    <property type="match status" value="1"/>
</dbReference>
<evidence type="ECO:0000256" key="11">
    <source>
        <dbReference type="ARBA" id="ARBA00023136"/>
    </source>
</evidence>
<dbReference type="InterPro" id="IPR036941">
    <property type="entry name" value="Rcpt_L-dom_sf"/>
</dbReference>
<dbReference type="InterPro" id="IPR000719">
    <property type="entry name" value="Prot_kinase_dom"/>
</dbReference>
<dbReference type="GO" id="GO:0004714">
    <property type="term" value="F:transmembrane receptor protein tyrosine kinase activity"/>
    <property type="evidence" value="ECO:0007669"/>
    <property type="project" value="UniProtKB-EC"/>
</dbReference>
<evidence type="ECO:0000256" key="7">
    <source>
        <dbReference type="ARBA" id="ARBA00022741"/>
    </source>
</evidence>
<dbReference type="Gene3D" id="1.10.510.10">
    <property type="entry name" value="Transferase(Phosphotransferase) domain 1"/>
    <property type="match status" value="1"/>
</dbReference>
<dbReference type="InterPro" id="IPR044912">
    <property type="entry name" value="Egfr_JX_dom"/>
</dbReference>
<dbReference type="InterPro" id="IPR016245">
    <property type="entry name" value="Tyr_kinase_EGF/ERB/XmrK_rcpt"/>
</dbReference>
<keyword evidence="10" id="KW-1133">Transmembrane helix</keyword>
<evidence type="ECO:0000256" key="8">
    <source>
        <dbReference type="ARBA" id="ARBA00022777"/>
    </source>
</evidence>
<reference evidence="19" key="2">
    <citation type="submission" date="2025-08" db="UniProtKB">
        <authorList>
            <consortium name="Ensembl"/>
        </authorList>
    </citation>
    <scope>IDENTIFICATION</scope>
</reference>
<evidence type="ECO:0000256" key="13">
    <source>
        <dbReference type="ARBA" id="ARBA00023157"/>
    </source>
</evidence>
<evidence type="ECO:0000256" key="17">
    <source>
        <dbReference type="PIRNR" id="PIRNR000619"/>
    </source>
</evidence>
<dbReference type="PRINTS" id="PR00109">
    <property type="entry name" value="TYRKINASE"/>
</dbReference>
<dbReference type="FunFam" id="2.10.220.10:FF:000002">
    <property type="entry name" value="Receptor protein-tyrosine kinase"/>
    <property type="match status" value="1"/>
</dbReference>
<evidence type="ECO:0000256" key="16">
    <source>
        <dbReference type="ARBA" id="ARBA00051243"/>
    </source>
</evidence>
<keyword evidence="6" id="KW-0732">Signal</keyword>
<dbReference type="GO" id="GO:0038132">
    <property type="term" value="F:neuregulin binding"/>
    <property type="evidence" value="ECO:0007669"/>
    <property type="project" value="TreeGrafter"/>
</dbReference>
<name>A0A8U7NSB4_CORMO</name>
<dbReference type="GO" id="GO:0005524">
    <property type="term" value="F:ATP binding"/>
    <property type="evidence" value="ECO:0007669"/>
    <property type="project" value="UniProtKB-UniRule"/>
</dbReference>
<dbReference type="Proteomes" id="UP000694553">
    <property type="component" value="Unassembled WGS sequence"/>
</dbReference>
<feature type="compositionally biased region" description="Pro residues" evidence="18">
    <location>
        <begin position="998"/>
        <end position="1007"/>
    </location>
</feature>
<evidence type="ECO:0000256" key="6">
    <source>
        <dbReference type="ARBA" id="ARBA00022729"/>
    </source>
</evidence>
<dbReference type="InterPro" id="IPR006211">
    <property type="entry name" value="Furin-like_Cys-rich_dom"/>
</dbReference>
<dbReference type="PIRSF" id="PIRSF000619">
    <property type="entry name" value="TyrPK_EGF-R"/>
    <property type="match status" value="1"/>
</dbReference>
<dbReference type="SMART" id="SM00261">
    <property type="entry name" value="FU"/>
    <property type="match status" value="4"/>
</dbReference>
<dbReference type="PROSITE" id="PS50011">
    <property type="entry name" value="PROTEIN_KINASE_DOM"/>
    <property type="match status" value="1"/>
</dbReference>
<keyword evidence="9 17" id="KW-0067">ATP-binding</keyword>
<keyword evidence="3" id="KW-0597">Phosphoprotein</keyword>
<dbReference type="GO" id="GO:0008284">
    <property type="term" value="P:positive regulation of cell population proliferation"/>
    <property type="evidence" value="ECO:0007669"/>
    <property type="project" value="TreeGrafter"/>
</dbReference>
<keyword evidence="20" id="KW-1185">Reference proteome</keyword>
<evidence type="ECO:0000313" key="19">
    <source>
        <dbReference type="Ensembl" id="ENSCMUP00000032281.1"/>
    </source>
</evidence>
<dbReference type="InterPro" id="IPR011009">
    <property type="entry name" value="Kinase-like_dom_sf"/>
</dbReference>
<evidence type="ECO:0000256" key="4">
    <source>
        <dbReference type="ARBA" id="ARBA00022679"/>
    </source>
</evidence>
<dbReference type="Ensembl" id="ENSCMUT00000034845.1">
    <property type="protein sequence ID" value="ENSCMUP00000032281.1"/>
    <property type="gene ID" value="ENSCMUG00000020008.1"/>
</dbReference>
<sequence length="1144" mass="126521">VRLGGCCGRAGVAAVAPVTPSVAAVCAGTLNGLSVTGDAQHQYQTLHKMYNNCEIVMGNLEIVLIDHTQDLSFLQTIREVTGYILIAMNVFAALPLRSLRVIRGTQFYEERFALFVLLNYNPNATHALRQLGLSQLTEILAGGVYIEKNAQLCHVDTVEWRDIMRDTRLEPIVRDNGKGCACPPCHESCGGHCWGPGPEDCQKLTKTICAPQCNGRCFGRAPNECCHEECAGGCTGPLRTHCFACRHFNDSGACVPLCPQPLIYNKLTFQLEPNPDTKYQYGGVCVRECPHNFVVDQSSCVRACPNDKMEVEKNGLKICEPCAGLCPKGTGLGVPEGTVDSSNIDTFINCTKILGNLDFLITGLEGDPWRNISALDPEKLNVFRTVREITGYLNIQSWPKHMHNFSVFSNLETIGGRSLYNRGFSLLIMKNENVTSLGLRSLREVSAGRVYITENRRLCFLHTVHWAALSRSRADLDIRNNRPRSKCQQEGKVCDPLCSAEGCWGPGPGQCLSCRYYSRRGVCVSTCRFTEGDTREFSQDGECSECHPECERIEGGPTCNGSGADTCTRCAHYRDGPHCVERCPDGVLGERGPIYKFPDGGRECRACHENCTRGWARGGTGGPRTSLGGRVGVLRPHWGIQKKRAMRRYLERGESLEPLDPSEKANKVLARIFKETELKRLKVLGSGVFGTVHKGIWIPDGDSIKIPVSIKHMLAIGSLDHSYIVRLLGICPGPQLQLVTQLLPLGSLLEYVRKNRDSISPQLLLNWCVQVAKGMYYLEEHRMVHRNLAARNVLLKSPSQVQVADFGIADLLYPDDKKYFYNEVKTPIKWMALESIHFGKYTHQSDVWSYGVTLWEMMTFGAEPYAGIRLAEVPDLLEKGERLSQPQICTIDVYMVMVKCWMIDENIRPTFKELANEFTRMARDPPRYLVIKVSPQTPQSPPEPPRATWSSRAPQSYLVIKVSPRPPPEPPRATYGHQGEPQTPQSPPELPGHQGEPPRSPQSPPELPGHQGEPPQIPPEPPRATWSSRPELGPPPVLPGGQGEPPPPQQESGAAPPAEPPTLSDKELDEVETLELEEEEELEPFGLGPGLCPQRPRGSCARVRPERGWGRRGARGALGMRLGVWHGGLGCGTGSWKMARGPGM</sequence>
<comment type="catalytic activity">
    <reaction evidence="16">
        <text>L-tyrosyl-[protein] + ATP = O-phospho-L-tyrosyl-[protein] + ADP + H(+)</text>
        <dbReference type="Rhea" id="RHEA:10596"/>
        <dbReference type="Rhea" id="RHEA-COMP:10136"/>
        <dbReference type="Rhea" id="RHEA-COMP:20101"/>
        <dbReference type="ChEBI" id="CHEBI:15378"/>
        <dbReference type="ChEBI" id="CHEBI:30616"/>
        <dbReference type="ChEBI" id="CHEBI:46858"/>
        <dbReference type="ChEBI" id="CHEBI:61978"/>
        <dbReference type="ChEBI" id="CHEBI:456216"/>
        <dbReference type="EC" id="2.7.10.1"/>
    </reaction>
</comment>
<evidence type="ECO:0000313" key="20">
    <source>
        <dbReference type="Proteomes" id="UP000694553"/>
    </source>
</evidence>
<keyword evidence="7 17" id="KW-0547">Nucleotide-binding</keyword>
<proteinExistence type="inferred from homology"/>
<dbReference type="InterPro" id="IPR006212">
    <property type="entry name" value="Furin_repeat"/>
</dbReference>
<feature type="compositionally biased region" description="Pro residues" evidence="18">
    <location>
        <begin position="1032"/>
        <end position="1049"/>
    </location>
</feature>
<dbReference type="SUPFAM" id="SSF57184">
    <property type="entry name" value="Growth factor receptor domain"/>
    <property type="match status" value="2"/>
</dbReference>
<organism evidence="19 20">
    <name type="scientific">Corvus moneduloides</name>
    <name type="common">New Caledonian crow</name>
    <dbReference type="NCBI Taxonomy" id="1196302"/>
    <lineage>
        <taxon>Eukaryota</taxon>
        <taxon>Metazoa</taxon>
        <taxon>Chordata</taxon>
        <taxon>Craniata</taxon>
        <taxon>Vertebrata</taxon>
        <taxon>Euteleostomi</taxon>
        <taxon>Archelosauria</taxon>
        <taxon>Archosauria</taxon>
        <taxon>Dinosauria</taxon>
        <taxon>Saurischia</taxon>
        <taxon>Theropoda</taxon>
        <taxon>Coelurosauria</taxon>
        <taxon>Aves</taxon>
        <taxon>Neognathae</taxon>
        <taxon>Neoaves</taxon>
        <taxon>Telluraves</taxon>
        <taxon>Australaves</taxon>
        <taxon>Passeriformes</taxon>
        <taxon>Corvoidea</taxon>
        <taxon>Corvidae</taxon>
        <taxon>Corvus</taxon>
    </lineage>
</organism>
<evidence type="ECO:0000256" key="5">
    <source>
        <dbReference type="ARBA" id="ARBA00022692"/>
    </source>
</evidence>
<dbReference type="Gene3D" id="2.10.220.10">
    <property type="entry name" value="Hormone Receptor, Insulin-like Growth Factor Receptor 1, Chain A, domain 2"/>
    <property type="match status" value="3"/>
</dbReference>
<dbReference type="GO" id="GO:0007169">
    <property type="term" value="P:cell surface receptor protein tyrosine kinase signaling pathway"/>
    <property type="evidence" value="ECO:0007669"/>
    <property type="project" value="UniProtKB-UniRule"/>
</dbReference>
<dbReference type="GO" id="GO:0038131">
    <property type="term" value="F:neuregulin receptor activity"/>
    <property type="evidence" value="ECO:0007669"/>
    <property type="project" value="TreeGrafter"/>
</dbReference>
<dbReference type="Gene3D" id="3.30.200.20">
    <property type="entry name" value="Phosphorylase Kinase, domain 1"/>
    <property type="match status" value="1"/>
</dbReference>
<keyword evidence="11 17" id="KW-0472">Membrane</keyword>
<protein>
    <recommendedName>
        <fullName evidence="2 17">Receptor protein-tyrosine kinase</fullName>
        <ecNumber evidence="2 17">2.7.10.1</ecNumber>
    </recommendedName>
</protein>
<keyword evidence="13" id="KW-1015">Disulfide bond</keyword>
<keyword evidence="5" id="KW-0812">Transmembrane</keyword>
<dbReference type="GO" id="GO:0043066">
    <property type="term" value="P:negative regulation of apoptotic process"/>
    <property type="evidence" value="ECO:0007669"/>
    <property type="project" value="TreeGrafter"/>
</dbReference>
<dbReference type="InterPro" id="IPR050122">
    <property type="entry name" value="RTK"/>
</dbReference>
<dbReference type="PANTHER" id="PTHR24416:SF88">
    <property type="entry name" value="RECEPTOR TYROSINE-PROTEIN KINASE ERBB-3"/>
    <property type="match status" value="1"/>
</dbReference>
<dbReference type="SUPFAM" id="SSF56112">
    <property type="entry name" value="Protein kinase-like (PK-like)"/>
    <property type="match status" value="1"/>
</dbReference>
<dbReference type="GO" id="GO:0022008">
    <property type="term" value="P:neurogenesis"/>
    <property type="evidence" value="ECO:0007669"/>
    <property type="project" value="TreeGrafter"/>
</dbReference>
<dbReference type="Gene3D" id="3.80.20.20">
    <property type="entry name" value="Receptor L-domain"/>
    <property type="match status" value="2"/>
</dbReference>
<dbReference type="EC" id="2.7.10.1" evidence="2 17"/>
<dbReference type="SUPFAM" id="SSF52058">
    <property type="entry name" value="L domain-like"/>
    <property type="match status" value="2"/>
</dbReference>
<comment type="subcellular location">
    <subcellularLocation>
        <location evidence="1">Membrane</location>
        <topology evidence="1">Single-pass type I membrane protein</topology>
    </subcellularLocation>
</comment>
<evidence type="ECO:0000256" key="3">
    <source>
        <dbReference type="ARBA" id="ARBA00022553"/>
    </source>
</evidence>
<dbReference type="GO" id="GO:0043235">
    <property type="term" value="C:receptor complex"/>
    <property type="evidence" value="ECO:0007669"/>
    <property type="project" value="TreeGrafter"/>
</dbReference>
<feature type="compositionally biased region" description="Acidic residues" evidence="18">
    <location>
        <begin position="1067"/>
        <end position="1083"/>
    </location>
</feature>
<keyword evidence="8 17" id="KW-0418">Kinase</keyword>
<dbReference type="GO" id="GO:0009925">
    <property type="term" value="C:basal plasma membrane"/>
    <property type="evidence" value="ECO:0007669"/>
    <property type="project" value="TreeGrafter"/>
</dbReference>